<dbReference type="EMBL" id="PEKT03000001">
    <property type="protein sequence ID" value="KAK8442007.1"/>
    <property type="molecule type" value="Genomic_DNA"/>
</dbReference>
<comment type="caution">
    <text evidence="2">The sequence shown here is derived from an EMBL/GenBank/DDBJ whole genome shotgun (WGS) entry which is preliminary data.</text>
</comment>
<feature type="compositionally biased region" description="Polar residues" evidence="1">
    <location>
        <begin position="343"/>
        <end position="354"/>
    </location>
</feature>
<keyword evidence="3" id="KW-1185">Reference proteome</keyword>
<gene>
    <name evidence="2" type="ORF">B9J08_00324</name>
</gene>
<feature type="compositionally biased region" description="Basic and acidic residues" evidence="1">
    <location>
        <begin position="67"/>
        <end position="78"/>
    </location>
</feature>
<reference evidence="2 3" key="1">
    <citation type="journal article" date="2017" name="Clin. Infect. Dis.">
        <title>Simultaneous emergence of multidrug-resistant Candida auris on 3 continents confirmed by whole-genome sequencing and epidemiological analyses.</title>
        <authorList>
            <person name="Lockhart S.R."/>
            <person name="Etienne K.A."/>
            <person name="Vallabhaneni S."/>
            <person name="Farooqi J."/>
            <person name="Chowdhary A."/>
            <person name="Govender N.P."/>
            <person name="Colombo A.L."/>
            <person name="Calvo B."/>
            <person name="Cuomo C.A."/>
            <person name="Desjardins C.A."/>
            <person name="Berkow E.L."/>
            <person name="Castanheira M."/>
            <person name="Magobo R.E."/>
            <person name="Jabeen K."/>
            <person name="Asghar R.J."/>
            <person name="Meis J.F."/>
            <person name="Jackson B."/>
            <person name="Chiller T."/>
            <person name="Litvintseva A.P."/>
        </authorList>
    </citation>
    <scope>NUCLEOTIDE SEQUENCE [LARGE SCALE GENOMIC DNA]</scope>
    <source>
        <strain evidence="2 3">B8441</strain>
    </source>
</reference>
<feature type="compositionally biased region" description="Low complexity" evidence="1">
    <location>
        <begin position="151"/>
        <end position="161"/>
    </location>
</feature>
<feature type="region of interest" description="Disordered" evidence="1">
    <location>
        <begin position="371"/>
        <end position="431"/>
    </location>
</feature>
<feature type="region of interest" description="Disordered" evidence="1">
    <location>
        <begin position="1"/>
        <end position="20"/>
    </location>
</feature>
<feature type="region of interest" description="Disordered" evidence="1">
    <location>
        <begin position="283"/>
        <end position="302"/>
    </location>
</feature>
<dbReference type="Gene3D" id="3.30.160.60">
    <property type="entry name" value="Classic Zinc Finger"/>
    <property type="match status" value="1"/>
</dbReference>
<dbReference type="Proteomes" id="UP000230249">
    <property type="component" value="Unassembled WGS sequence"/>
</dbReference>
<reference evidence="2 3" key="2">
    <citation type="journal article" date="2018" name="Nat. Commun.">
        <title>Genomic insights into multidrug-resistance, mating and virulence in Candida auris and related emerging species.</title>
        <authorList>
            <person name="Munoz J.F."/>
            <person name="Gade L."/>
            <person name="Chow N.A."/>
            <person name="Loparev V.N."/>
            <person name="Juieng P."/>
            <person name="Berkow E.L."/>
            <person name="Farrer R.A."/>
            <person name="Litvintseva A.P."/>
            <person name="Cuomo C.A."/>
        </authorList>
    </citation>
    <scope>GENOME REANNOTATION</scope>
    <source>
        <strain evidence="2 3">B8441</strain>
    </source>
</reference>
<name>A0AAW0VJD0_CANAR</name>
<feature type="compositionally biased region" description="Low complexity" evidence="1">
    <location>
        <begin position="376"/>
        <end position="396"/>
    </location>
</feature>
<proteinExistence type="predicted"/>
<sequence>MSQVKQAHIPHFQPLPAMDSKHSDFLRQNSLDLSHFQSGPISAPAAPSTGDDYFSFQLPSQSAAGVEKNRPSHQHEHTGAGSQYAPPPHQPPHINLWKPHSPVVQKNRGHLNARQRISSDKRIRHKSRLSNSITHDGKIADGDESSPAVLSYSSESNNQDNEQSKSKSPAKRKNNPGFRIPLDNLQPSNPVSHFQQPTHIGLGAVGSIGSESNLDLTYQNMKISDPDVYFHRNGGEWDSGQENVTPLMNPPATNELGYFGAFEVPVSDKDASFNALDTGMPSGYLSLPRDAERSSVTKSDDNSTDFDEFAAIPFDSFVPIQESFDDFSSSVTNFENQFDESGFSHQHPSHTSFDSGGHVPVVGEYLQHAQRHSHSNLHLNQHSHSQLQSHAPQSQLRNLGSEQVSYPPRAVNQSDVPNAMRHTGYNSTMQYGNQDHYQSFKADASPKPRSLFVSRPILERSQSAQSAVPPVIKSEVKKKKKSSRVVICPICEKHISRDFTRHARIHNEVGRFQCVFPRNTCSHKSGKFNRPYDYKKHLLNVHFTFDDPKIRLAPNLKEKLLVYGSCNSCGQRFLGNDWLEEHVLNTDKGKRCQKLQTDIEVDQKALHATDNLEEDNFALFIKEENSD</sequence>
<feature type="compositionally biased region" description="Basic and acidic residues" evidence="1">
    <location>
        <begin position="289"/>
        <end position="301"/>
    </location>
</feature>
<evidence type="ECO:0000313" key="3">
    <source>
        <dbReference type="Proteomes" id="UP000230249"/>
    </source>
</evidence>
<accession>A0AAW0VJD0</accession>
<feature type="region of interest" description="Disordered" evidence="1">
    <location>
        <begin position="62"/>
        <end position="184"/>
    </location>
</feature>
<evidence type="ECO:0000313" key="2">
    <source>
        <dbReference type="EMBL" id="KAK8442007.1"/>
    </source>
</evidence>
<organism evidence="2 3">
    <name type="scientific">Candidozyma auris</name>
    <name type="common">Yeast</name>
    <name type="synonym">Candida auris</name>
    <dbReference type="NCBI Taxonomy" id="498019"/>
    <lineage>
        <taxon>Eukaryota</taxon>
        <taxon>Fungi</taxon>
        <taxon>Dikarya</taxon>
        <taxon>Ascomycota</taxon>
        <taxon>Saccharomycotina</taxon>
        <taxon>Pichiomycetes</taxon>
        <taxon>Metschnikowiaceae</taxon>
        <taxon>Candidozyma</taxon>
    </lineage>
</organism>
<evidence type="ECO:0000256" key="1">
    <source>
        <dbReference type="SAM" id="MobiDB-lite"/>
    </source>
</evidence>
<evidence type="ECO:0008006" key="4">
    <source>
        <dbReference type="Google" id="ProtNLM"/>
    </source>
</evidence>
<protein>
    <recommendedName>
        <fullName evidence="4">C2H2-type domain-containing protein</fullName>
    </recommendedName>
</protein>
<feature type="region of interest" description="Disordered" evidence="1">
    <location>
        <begin position="339"/>
        <end position="359"/>
    </location>
</feature>
<dbReference type="AlphaFoldDB" id="A0AAW0VJD0"/>